<evidence type="ECO:0008006" key="6">
    <source>
        <dbReference type="Google" id="ProtNLM"/>
    </source>
</evidence>
<accession>A0A0M0J5A7</accession>
<keyword evidence="5" id="KW-1185">Reference proteome</keyword>
<comment type="caution">
    <text evidence="4">The sequence shown here is derived from an EMBL/GenBank/DDBJ whole genome shotgun (WGS) entry which is preliminary data.</text>
</comment>
<name>A0A0M0J5A7_9EUKA</name>
<organism evidence="4 5">
    <name type="scientific">Chrysochromulina tobinii</name>
    <dbReference type="NCBI Taxonomy" id="1460289"/>
    <lineage>
        <taxon>Eukaryota</taxon>
        <taxon>Haptista</taxon>
        <taxon>Haptophyta</taxon>
        <taxon>Prymnesiophyceae</taxon>
        <taxon>Prymnesiales</taxon>
        <taxon>Chrysochromulinaceae</taxon>
        <taxon>Chrysochromulina</taxon>
    </lineage>
</organism>
<reference evidence="5" key="1">
    <citation type="journal article" date="2015" name="PLoS Genet.">
        <title>Genome Sequence and Transcriptome Analyses of Chrysochromulina tobin: Metabolic Tools for Enhanced Algal Fitness in the Prominent Order Prymnesiales (Haptophyceae).</title>
        <authorList>
            <person name="Hovde B.T."/>
            <person name="Deodato C.R."/>
            <person name="Hunsperger H.M."/>
            <person name="Ryken S.A."/>
            <person name="Yost W."/>
            <person name="Jha R.K."/>
            <person name="Patterson J."/>
            <person name="Monnat R.J. Jr."/>
            <person name="Barlow S.B."/>
            <person name="Starkenburg S.R."/>
            <person name="Cattolico R.A."/>
        </authorList>
    </citation>
    <scope>NUCLEOTIDE SEQUENCE</scope>
    <source>
        <strain evidence="5">CCMP291</strain>
    </source>
</reference>
<dbReference type="Gene3D" id="3.30.470.20">
    <property type="entry name" value="ATP-grasp fold, B domain"/>
    <property type="match status" value="1"/>
</dbReference>
<dbReference type="InterPro" id="IPR052032">
    <property type="entry name" value="ATP-dep_AA_Ligase"/>
</dbReference>
<dbReference type="AlphaFoldDB" id="A0A0M0J5A7"/>
<dbReference type="SUPFAM" id="SSF56059">
    <property type="entry name" value="Glutathione synthetase ATP-binding domain-like"/>
    <property type="match status" value="1"/>
</dbReference>
<dbReference type="OrthoDB" id="434648at2759"/>
<dbReference type="PANTHER" id="PTHR43585:SF2">
    <property type="entry name" value="ATP-GRASP ENZYME FSQD"/>
    <property type="match status" value="1"/>
</dbReference>
<protein>
    <recommendedName>
        <fullName evidence="6">ATP-grasp domain-containing protein</fullName>
    </recommendedName>
</protein>
<evidence type="ECO:0000256" key="2">
    <source>
        <dbReference type="ARBA" id="ARBA00022741"/>
    </source>
</evidence>
<keyword evidence="1" id="KW-0436">Ligase</keyword>
<dbReference type="GO" id="GO:0016874">
    <property type="term" value="F:ligase activity"/>
    <property type="evidence" value="ECO:0007669"/>
    <property type="project" value="UniProtKB-KW"/>
</dbReference>
<dbReference type="Proteomes" id="UP000037460">
    <property type="component" value="Unassembled WGS sequence"/>
</dbReference>
<evidence type="ECO:0000256" key="1">
    <source>
        <dbReference type="ARBA" id="ARBA00022598"/>
    </source>
</evidence>
<keyword evidence="3" id="KW-0067">ATP-binding</keyword>
<keyword evidence="2" id="KW-0547">Nucleotide-binding</keyword>
<proteinExistence type="predicted"/>
<sequence>MIPKPLAKRLKYYRSYTAPELRENYAVLCQEFLSGTEYVVDTVSRDSVHKVVALWRYDKRDYYGSPVVYHGMRLLNVESDPTMLGPMVSYVVAALETLGIRDGAIHTEIMATPRGPVLVECNCRLHGGEGIWMPISQACLGYTQVSALHDAYFAPEAFDRLPVTPRHPLGKHGAWVTIRSPKEGTISQIHEEKIMRIRALPSFLDEYFAPCISVGSRVRQTVDATTVHGCFNLVHEDAAVLEADYALAQELINEGLFSLETPKAEEADVVRVANDAGFTLTFESVHGQMPSPVLSRHGGSWKTLPKPNDAANEKSKEVDAAMLRQVRRGWRF</sequence>
<evidence type="ECO:0000313" key="5">
    <source>
        <dbReference type="Proteomes" id="UP000037460"/>
    </source>
</evidence>
<evidence type="ECO:0000313" key="4">
    <source>
        <dbReference type="EMBL" id="KOO21487.1"/>
    </source>
</evidence>
<dbReference type="GO" id="GO:0005524">
    <property type="term" value="F:ATP binding"/>
    <property type="evidence" value="ECO:0007669"/>
    <property type="project" value="UniProtKB-KW"/>
</dbReference>
<dbReference type="PANTHER" id="PTHR43585">
    <property type="entry name" value="FUMIPYRROLE BIOSYNTHESIS PROTEIN C"/>
    <property type="match status" value="1"/>
</dbReference>
<dbReference type="EMBL" id="JWZX01003359">
    <property type="protein sequence ID" value="KOO21487.1"/>
    <property type="molecule type" value="Genomic_DNA"/>
</dbReference>
<gene>
    <name evidence="4" type="ORF">Ctob_001961</name>
</gene>
<evidence type="ECO:0000256" key="3">
    <source>
        <dbReference type="ARBA" id="ARBA00022840"/>
    </source>
</evidence>